<evidence type="ECO:0000313" key="2">
    <source>
        <dbReference type="EMBL" id="GJJ11342.1"/>
    </source>
</evidence>
<sequence length="70" mass="8072">MPELEDVDVPELEEGSTASVTLCEPSELSKPRYQPCELNFFVSIPHAFPNPKLMNKTYVNYMRTFSNLYL</sequence>
<gene>
    <name evidence="2" type="ORF">Clacol_005574</name>
</gene>
<reference evidence="2" key="1">
    <citation type="submission" date="2021-10" db="EMBL/GenBank/DDBJ databases">
        <title>De novo Genome Assembly of Clathrus columnatus (Basidiomycota, Fungi) Using Illumina and Nanopore Sequence Data.</title>
        <authorList>
            <person name="Ogiso-Tanaka E."/>
            <person name="Itagaki H."/>
            <person name="Hosoya T."/>
            <person name="Hosaka K."/>
        </authorList>
    </citation>
    <scope>NUCLEOTIDE SEQUENCE</scope>
    <source>
        <strain evidence="2">MO-923</strain>
    </source>
</reference>
<name>A0AAV5A9P6_9AGAM</name>
<dbReference type="Proteomes" id="UP001050691">
    <property type="component" value="Unassembled WGS sequence"/>
</dbReference>
<evidence type="ECO:0000256" key="1">
    <source>
        <dbReference type="SAM" id="MobiDB-lite"/>
    </source>
</evidence>
<evidence type="ECO:0000313" key="3">
    <source>
        <dbReference type="Proteomes" id="UP001050691"/>
    </source>
</evidence>
<keyword evidence="3" id="KW-1185">Reference proteome</keyword>
<feature type="compositionally biased region" description="Acidic residues" evidence="1">
    <location>
        <begin position="1"/>
        <end position="14"/>
    </location>
</feature>
<accession>A0AAV5A9P6</accession>
<organism evidence="2 3">
    <name type="scientific">Clathrus columnatus</name>
    <dbReference type="NCBI Taxonomy" id="1419009"/>
    <lineage>
        <taxon>Eukaryota</taxon>
        <taxon>Fungi</taxon>
        <taxon>Dikarya</taxon>
        <taxon>Basidiomycota</taxon>
        <taxon>Agaricomycotina</taxon>
        <taxon>Agaricomycetes</taxon>
        <taxon>Phallomycetidae</taxon>
        <taxon>Phallales</taxon>
        <taxon>Clathraceae</taxon>
        <taxon>Clathrus</taxon>
    </lineage>
</organism>
<feature type="region of interest" description="Disordered" evidence="1">
    <location>
        <begin position="1"/>
        <end position="24"/>
    </location>
</feature>
<dbReference type="AlphaFoldDB" id="A0AAV5A9P6"/>
<dbReference type="EMBL" id="BPWL01000006">
    <property type="protein sequence ID" value="GJJ11342.1"/>
    <property type="molecule type" value="Genomic_DNA"/>
</dbReference>
<comment type="caution">
    <text evidence="2">The sequence shown here is derived from an EMBL/GenBank/DDBJ whole genome shotgun (WGS) entry which is preliminary data.</text>
</comment>
<proteinExistence type="predicted"/>
<protein>
    <submittedName>
        <fullName evidence="2">Uncharacterized protein</fullName>
    </submittedName>
</protein>